<dbReference type="EMBL" id="UAVW01000009">
    <property type="protein sequence ID" value="SQB11559.1"/>
    <property type="molecule type" value="Genomic_DNA"/>
</dbReference>
<keyword evidence="5" id="KW-0028">Amino-acid biosynthesis</keyword>
<dbReference type="GO" id="GO:0051537">
    <property type="term" value="F:2 iron, 2 sulfur cluster binding"/>
    <property type="evidence" value="ECO:0007669"/>
    <property type="project" value="UniProtKB-KW"/>
</dbReference>
<dbReference type="InterPro" id="IPR000581">
    <property type="entry name" value="ILV_EDD_N"/>
</dbReference>
<dbReference type="GO" id="GO:0009082">
    <property type="term" value="P:branched-chain amino acid biosynthetic process"/>
    <property type="evidence" value="ECO:0007669"/>
    <property type="project" value="UniProtKB-KW"/>
</dbReference>
<proteinExistence type="inferred from homology"/>
<dbReference type="EMBL" id="CZAB01000013">
    <property type="protein sequence ID" value="CUO81579.1"/>
    <property type="molecule type" value="Genomic_DNA"/>
</dbReference>
<keyword evidence="10" id="KW-1185">Reference proteome</keyword>
<evidence type="ECO:0000313" key="10">
    <source>
        <dbReference type="Proteomes" id="UP000251853"/>
    </source>
</evidence>
<evidence type="ECO:0000256" key="2">
    <source>
        <dbReference type="ARBA" id="ARBA00022714"/>
    </source>
</evidence>
<feature type="domain" description="Dihydroxy-acid/6-phosphogluconate dehydratase N-terminal" evidence="6">
    <location>
        <begin position="1"/>
        <end position="85"/>
    </location>
</feature>
<keyword evidence="3" id="KW-0411">Iron-sulfur</keyword>
<comment type="similarity">
    <text evidence="1">Belongs to the IlvD/Edd family.</text>
</comment>
<keyword evidence="2" id="KW-0001">2Fe-2S</keyword>
<dbReference type="Proteomes" id="UP000095512">
    <property type="component" value="Unassembled WGS sequence"/>
</dbReference>
<keyword evidence="4 7" id="KW-0456">Lyase</keyword>
<accession>A0A174I995</accession>
<evidence type="ECO:0000256" key="5">
    <source>
        <dbReference type="ARBA" id="ARBA00023304"/>
    </source>
</evidence>
<dbReference type="PANTHER" id="PTHR21000">
    <property type="entry name" value="DIHYDROXY-ACID DEHYDRATASE DAD"/>
    <property type="match status" value="1"/>
</dbReference>
<dbReference type="InterPro" id="IPR050165">
    <property type="entry name" value="DHAD_IlvD/Edd"/>
</dbReference>
<dbReference type="EC" id="4.2.1.9" evidence="7"/>
<dbReference type="Proteomes" id="UP000251853">
    <property type="component" value="Unassembled WGS sequence"/>
</dbReference>
<dbReference type="InterPro" id="IPR037237">
    <property type="entry name" value="IlvD/EDD_N"/>
</dbReference>
<evidence type="ECO:0000256" key="4">
    <source>
        <dbReference type="ARBA" id="ARBA00023239"/>
    </source>
</evidence>
<evidence type="ECO:0000256" key="3">
    <source>
        <dbReference type="ARBA" id="ARBA00023014"/>
    </source>
</evidence>
<dbReference type="SUPFAM" id="SSF143975">
    <property type="entry name" value="IlvD/EDD N-terminal domain-like"/>
    <property type="match status" value="1"/>
</dbReference>
<reference evidence="7 9" key="1">
    <citation type="submission" date="2015-09" db="EMBL/GenBank/DDBJ databases">
        <authorList>
            <consortium name="Pathogen Informatics"/>
        </authorList>
    </citation>
    <scope>NUCLEOTIDE SEQUENCE [LARGE SCALE GENOMIC DNA]</scope>
    <source>
        <strain evidence="7 9">2789STDY5834865</strain>
    </source>
</reference>
<evidence type="ECO:0000256" key="1">
    <source>
        <dbReference type="ARBA" id="ARBA00006486"/>
    </source>
</evidence>
<dbReference type="GO" id="GO:0004160">
    <property type="term" value="F:dihydroxy-acid dehydratase activity"/>
    <property type="evidence" value="ECO:0007669"/>
    <property type="project" value="UniProtKB-EC"/>
</dbReference>
<keyword evidence="2" id="KW-0479">Metal-binding</keyword>
<evidence type="ECO:0000313" key="7">
    <source>
        <dbReference type="EMBL" id="CUO81579.1"/>
    </source>
</evidence>
<evidence type="ECO:0000259" key="6">
    <source>
        <dbReference type="Pfam" id="PF00920"/>
    </source>
</evidence>
<protein>
    <submittedName>
        <fullName evidence="7">Dihydroxy-acid dehydratase</fullName>
        <ecNumber evidence="7">4.2.1.9</ecNumber>
    </submittedName>
</protein>
<keyword evidence="5" id="KW-0100">Branched-chain amino acid biosynthesis</keyword>
<keyword evidence="2" id="KW-0408">Iron</keyword>
<evidence type="ECO:0000313" key="9">
    <source>
        <dbReference type="Proteomes" id="UP000095512"/>
    </source>
</evidence>
<dbReference type="AlphaFoldDB" id="A0A174I995"/>
<evidence type="ECO:0000313" key="8">
    <source>
        <dbReference type="EMBL" id="SQB11559.1"/>
    </source>
</evidence>
<name>A0A174I995_9FIRM</name>
<sequence>MSALSESLGMSLMGSSIIPAVLAARMAKGVETGEKIVELVQKGITTRDILTEHAFENAVMHLLTMGGSANGILHLQAIYHEAGLGELPRFSYTNNGDMLKTAKEHFAPTGGAAWCVFSRCCSALCSISLWRGQRSFPGMYSLS</sequence>
<reference evidence="8 10" key="2">
    <citation type="submission" date="2018-06" db="EMBL/GenBank/DDBJ databases">
        <authorList>
            <consortium name="Pathogen Informatics"/>
            <person name="Doyle S."/>
        </authorList>
    </citation>
    <scope>NUCLEOTIDE SEQUENCE [LARGE SCALE GENOMIC DNA]</scope>
    <source>
        <strain evidence="8 10">NCTC11224</strain>
    </source>
</reference>
<dbReference type="Pfam" id="PF00920">
    <property type="entry name" value="ILVD_EDD_N"/>
    <property type="match status" value="1"/>
</dbReference>
<dbReference type="RefSeq" id="WP_057571759.1">
    <property type="nucleotide sequence ID" value="NZ_CATYWZ010000236.1"/>
</dbReference>
<organism evidence="7 9">
    <name type="scientific">Enterocloster clostridioformis</name>
    <dbReference type="NCBI Taxonomy" id="1531"/>
    <lineage>
        <taxon>Bacteria</taxon>
        <taxon>Bacillati</taxon>
        <taxon>Bacillota</taxon>
        <taxon>Clostridia</taxon>
        <taxon>Lachnospirales</taxon>
        <taxon>Lachnospiraceae</taxon>
        <taxon>Enterocloster</taxon>
    </lineage>
</organism>
<gene>
    <name evidence="7" type="primary">ilvD_2</name>
    <name evidence="8" type="synonym">ilvD_3</name>
    <name evidence="7" type="ORF">ERS852480_01984</name>
    <name evidence="8" type="ORF">NCTC11224_02940</name>
</gene>
<dbReference type="PANTHER" id="PTHR21000:SF5">
    <property type="entry name" value="DIHYDROXY-ACID DEHYDRATASE, MITOCHONDRIAL"/>
    <property type="match status" value="1"/>
</dbReference>